<dbReference type="Pfam" id="PF16192">
    <property type="entry name" value="PMT_4TMC"/>
    <property type="match status" value="1"/>
</dbReference>
<comment type="pathway">
    <text evidence="2 10">Protein modification; protein glycosylation.</text>
</comment>
<evidence type="ECO:0000256" key="10">
    <source>
        <dbReference type="RuleBase" id="RU367007"/>
    </source>
</evidence>
<evidence type="ECO:0000256" key="4">
    <source>
        <dbReference type="ARBA" id="ARBA00022676"/>
    </source>
</evidence>
<dbReference type="InterPro" id="IPR032421">
    <property type="entry name" value="PMT_4TMC"/>
</dbReference>
<dbReference type="EMBL" id="QMEY01000014">
    <property type="protein sequence ID" value="RBQ16971.1"/>
    <property type="molecule type" value="Genomic_DNA"/>
</dbReference>
<feature type="transmembrane region" description="Helical" evidence="10">
    <location>
        <begin position="193"/>
        <end position="211"/>
    </location>
</feature>
<evidence type="ECO:0000256" key="2">
    <source>
        <dbReference type="ARBA" id="ARBA00004922"/>
    </source>
</evidence>
<feature type="transmembrane region" description="Helical" evidence="10">
    <location>
        <begin position="169"/>
        <end position="187"/>
    </location>
</feature>
<evidence type="ECO:0000256" key="3">
    <source>
        <dbReference type="ARBA" id="ARBA00007222"/>
    </source>
</evidence>
<evidence type="ECO:0000313" key="14">
    <source>
        <dbReference type="Proteomes" id="UP000253303"/>
    </source>
</evidence>
<dbReference type="AlphaFoldDB" id="A0A366LSS2"/>
<evidence type="ECO:0000256" key="5">
    <source>
        <dbReference type="ARBA" id="ARBA00022679"/>
    </source>
</evidence>
<name>A0A366LSS2_9ACTN</name>
<keyword evidence="5 10" id="KW-0808">Transferase</keyword>
<comment type="caution">
    <text evidence="13">The sequence shown here is derived from an EMBL/GenBank/DDBJ whole genome shotgun (WGS) entry which is preliminary data.</text>
</comment>
<evidence type="ECO:0000256" key="9">
    <source>
        <dbReference type="ARBA" id="ARBA00093617"/>
    </source>
</evidence>
<dbReference type="EC" id="2.4.1.-" evidence="10"/>
<feature type="transmembrane region" description="Helical" evidence="10">
    <location>
        <begin position="494"/>
        <end position="513"/>
    </location>
</feature>
<feature type="domain" description="Protein O-mannosyl-transferase C-terminal four TM" evidence="12">
    <location>
        <begin position="346"/>
        <end position="536"/>
    </location>
</feature>
<protein>
    <recommendedName>
        <fullName evidence="9 10">Polyprenol-phosphate-mannose--protein mannosyltransferase</fullName>
        <ecNumber evidence="10">2.4.1.-</ecNumber>
    </recommendedName>
</protein>
<comment type="subcellular location">
    <subcellularLocation>
        <location evidence="10">Cell membrane</location>
    </subcellularLocation>
    <subcellularLocation>
        <location evidence="1">Endomembrane system</location>
        <topology evidence="1">Multi-pass membrane protein</topology>
    </subcellularLocation>
</comment>
<feature type="transmembrane region" description="Helical" evidence="10">
    <location>
        <begin position="141"/>
        <end position="162"/>
    </location>
</feature>
<feature type="transmembrane region" description="Helical" evidence="10">
    <location>
        <begin position="409"/>
        <end position="426"/>
    </location>
</feature>
<evidence type="ECO:0000256" key="7">
    <source>
        <dbReference type="ARBA" id="ARBA00022989"/>
    </source>
</evidence>
<feature type="transmembrane region" description="Helical" evidence="10">
    <location>
        <begin position="298"/>
        <end position="319"/>
    </location>
</feature>
<feature type="transmembrane region" description="Helical" evidence="10">
    <location>
        <begin position="433"/>
        <end position="450"/>
    </location>
</feature>
<keyword evidence="8 10" id="KW-0472">Membrane</keyword>
<dbReference type="GO" id="GO:0004169">
    <property type="term" value="F:dolichyl-phosphate-mannose-protein mannosyltransferase activity"/>
    <property type="evidence" value="ECO:0007669"/>
    <property type="project" value="UniProtKB-UniRule"/>
</dbReference>
<dbReference type="UniPathway" id="UPA00378"/>
<proteinExistence type="inferred from homology"/>
<evidence type="ECO:0000259" key="12">
    <source>
        <dbReference type="Pfam" id="PF16192"/>
    </source>
</evidence>
<keyword evidence="10" id="KW-1003">Cell membrane</keyword>
<dbReference type="GO" id="GO:0012505">
    <property type="term" value="C:endomembrane system"/>
    <property type="evidence" value="ECO:0007669"/>
    <property type="project" value="UniProtKB-SubCell"/>
</dbReference>
<dbReference type="PANTHER" id="PTHR10050">
    <property type="entry name" value="DOLICHYL-PHOSPHATE-MANNOSE--PROTEIN MANNOSYLTRANSFERASE"/>
    <property type="match status" value="1"/>
</dbReference>
<comment type="function">
    <text evidence="10">Protein O-mannosyltransferase that catalyzes the transfer of a single mannose residue from a polyprenol phospho-mannosyl lipidic donor to the hydroxyl group of selected serine and threonine residues in acceptor proteins.</text>
</comment>
<feature type="transmembrane region" description="Helical" evidence="10">
    <location>
        <begin position="34"/>
        <end position="56"/>
    </location>
</feature>
<reference evidence="13 14" key="1">
    <citation type="submission" date="2018-06" db="EMBL/GenBank/DDBJ databases">
        <title>Sphaerisporangium craniellae sp. nov., isolated from a marine sponge in the South China Sea.</title>
        <authorList>
            <person name="Li L."/>
        </authorList>
    </citation>
    <scope>NUCLEOTIDE SEQUENCE [LARGE SCALE GENOMIC DNA]</scope>
    <source>
        <strain evidence="13 14">LHW63015</strain>
    </source>
</reference>
<dbReference type="InterPro" id="IPR003342">
    <property type="entry name" value="ArnT-like_N"/>
</dbReference>
<accession>A0A366LSS2</accession>
<dbReference type="InterPro" id="IPR027005">
    <property type="entry name" value="PMT-like"/>
</dbReference>
<keyword evidence="14" id="KW-1185">Reference proteome</keyword>
<evidence type="ECO:0000256" key="8">
    <source>
        <dbReference type="ARBA" id="ARBA00023136"/>
    </source>
</evidence>
<keyword evidence="7 10" id="KW-1133">Transmembrane helix</keyword>
<evidence type="ECO:0000256" key="6">
    <source>
        <dbReference type="ARBA" id="ARBA00022692"/>
    </source>
</evidence>
<feature type="transmembrane region" description="Helical" evidence="10">
    <location>
        <begin position="462"/>
        <end position="482"/>
    </location>
</feature>
<gene>
    <name evidence="13" type="ORF">DP939_27645</name>
</gene>
<dbReference type="Proteomes" id="UP000253303">
    <property type="component" value="Unassembled WGS sequence"/>
</dbReference>
<evidence type="ECO:0000313" key="13">
    <source>
        <dbReference type="EMBL" id="RBQ16971.1"/>
    </source>
</evidence>
<sequence length="539" mass="59236">MVPDGSTPHRVRFVSIAHISPRRLIPPLPGGDRWGWIAPLGVALFGAYLRFAGLALPHSLMFDETYYAKGGWALVNFGVERKALGSVTDPVADKMILRGDLNIWEKCTPPEATPCAEYVAHPPLGKWMIGAGEQLYGMTPLGWRFVAALAGALSILILARVARRMTRSTLLGCLAGLLLSLDGMHFVLSRTALLDIFLMFWVLAGFACLVVDRDQSREALAAWRAASPLSRYGPYLGPRPWRLAAGLCLGAACAVKWSGIWFLLVFALMSLLWDAGARRAAGLRRPYRGVARRDLPTALAAMALAPAVTYLMTWSGWLASPYGYGRNWAQAASQGSPFYWLFDSLRSLMSYHMSVLDFHTGLQTQHDYSSEPWEWPLLIRPVLFYYQGSEGKCGEGPCSQAIHAAGTQAIWFGALVALLAMIAWYVASRDWRAGAVLGAFGAGWLPWFYYAVADNRTMYDFYMAPMLPFMVLALVLAAGLIIGPADAPARRKAIGAAAVGAFALLVVVNFGWLHPVLTGDLITYQQWQARMMLQSWVAH</sequence>
<dbReference type="PANTHER" id="PTHR10050:SF46">
    <property type="entry name" value="PROTEIN O-MANNOSYL-TRANSFERASE 2"/>
    <property type="match status" value="1"/>
</dbReference>
<keyword evidence="6 10" id="KW-0812">Transmembrane</keyword>
<feature type="domain" description="ArnT-like N-terminal" evidence="11">
    <location>
        <begin position="43"/>
        <end position="273"/>
    </location>
</feature>
<organism evidence="13 14">
    <name type="scientific">Spongiactinospora rosea</name>
    <dbReference type="NCBI Taxonomy" id="2248750"/>
    <lineage>
        <taxon>Bacteria</taxon>
        <taxon>Bacillati</taxon>
        <taxon>Actinomycetota</taxon>
        <taxon>Actinomycetes</taxon>
        <taxon>Streptosporangiales</taxon>
        <taxon>Streptosporangiaceae</taxon>
        <taxon>Spongiactinospora</taxon>
    </lineage>
</organism>
<evidence type="ECO:0000259" key="11">
    <source>
        <dbReference type="Pfam" id="PF02366"/>
    </source>
</evidence>
<dbReference type="OrthoDB" id="9776737at2"/>
<keyword evidence="4 10" id="KW-0328">Glycosyltransferase</keyword>
<comment type="similarity">
    <text evidence="3 10">Belongs to the glycosyltransferase 39 family.</text>
</comment>
<dbReference type="GO" id="GO:0005886">
    <property type="term" value="C:plasma membrane"/>
    <property type="evidence" value="ECO:0007669"/>
    <property type="project" value="UniProtKB-SubCell"/>
</dbReference>
<dbReference type="Pfam" id="PF02366">
    <property type="entry name" value="PMT"/>
    <property type="match status" value="1"/>
</dbReference>
<evidence type="ECO:0000256" key="1">
    <source>
        <dbReference type="ARBA" id="ARBA00004127"/>
    </source>
</evidence>